<sequence length="180" mass="20284">MPDDRISTLPVLRTGPAELLALPNETLERIVSHCDPITRTLLGLANKRLGNLATKNAAGFPCIRERYGGDLERHRFMLLLDAWMNRAYTGAAGASTFTRAERNRLKERRLCYICRKYQPIAGKKCEYWNNCPKKASMPIDLASEAARQAEIDRRPRPSSASRPPPSTTTSSRRRSAKSRN</sequence>
<dbReference type="AlphaFoldDB" id="W2RQ70"/>
<protein>
    <recommendedName>
        <fullName evidence="4">F-box domain-containing protein</fullName>
    </recommendedName>
</protein>
<evidence type="ECO:0000313" key="2">
    <source>
        <dbReference type="EMBL" id="ETN38445.1"/>
    </source>
</evidence>
<dbReference type="GeneID" id="19973819"/>
<gene>
    <name evidence="2" type="ORF">HMPREF1541_06480</name>
</gene>
<dbReference type="RefSeq" id="XP_008719034.1">
    <property type="nucleotide sequence ID" value="XM_008720812.1"/>
</dbReference>
<evidence type="ECO:0000256" key="1">
    <source>
        <dbReference type="SAM" id="MobiDB-lite"/>
    </source>
</evidence>
<name>W2RQ70_CYPE1</name>
<reference evidence="2 3" key="1">
    <citation type="submission" date="2013-03" db="EMBL/GenBank/DDBJ databases">
        <title>The Genome Sequence of Phialophora europaea CBS 101466.</title>
        <authorList>
            <consortium name="The Broad Institute Genomics Platform"/>
            <person name="Cuomo C."/>
            <person name="de Hoog S."/>
            <person name="Gorbushina A."/>
            <person name="Walker B."/>
            <person name="Young S.K."/>
            <person name="Zeng Q."/>
            <person name="Gargeya S."/>
            <person name="Fitzgerald M."/>
            <person name="Haas B."/>
            <person name="Abouelleil A."/>
            <person name="Allen A.W."/>
            <person name="Alvarado L."/>
            <person name="Arachchi H.M."/>
            <person name="Berlin A.M."/>
            <person name="Chapman S.B."/>
            <person name="Gainer-Dewar J."/>
            <person name="Goldberg J."/>
            <person name="Griggs A."/>
            <person name="Gujja S."/>
            <person name="Hansen M."/>
            <person name="Howarth C."/>
            <person name="Imamovic A."/>
            <person name="Ireland A."/>
            <person name="Larimer J."/>
            <person name="McCowan C."/>
            <person name="Murphy C."/>
            <person name="Pearson M."/>
            <person name="Poon T.W."/>
            <person name="Priest M."/>
            <person name="Roberts A."/>
            <person name="Saif S."/>
            <person name="Shea T."/>
            <person name="Sisk P."/>
            <person name="Sykes S."/>
            <person name="Wortman J."/>
            <person name="Nusbaum C."/>
            <person name="Birren B."/>
        </authorList>
    </citation>
    <scope>NUCLEOTIDE SEQUENCE [LARGE SCALE GENOMIC DNA]</scope>
    <source>
        <strain evidence="2 3">CBS 101466</strain>
    </source>
</reference>
<evidence type="ECO:0008006" key="4">
    <source>
        <dbReference type="Google" id="ProtNLM"/>
    </source>
</evidence>
<dbReference type="VEuPathDB" id="FungiDB:HMPREF1541_06480"/>
<dbReference type="OrthoDB" id="10590718at2759"/>
<dbReference type="InParanoid" id="W2RQ70"/>
<dbReference type="EMBL" id="KB822722">
    <property type="protein sequence ID" value="ETN38445.1"/>
    <property type="molecule type" value="Genomic_DNA"/>
</dbReference>
<organism evidence="2 3">
    <name type="scientific">Cyphellophora europaea (strain CBS 101466)</name>
    <name type="common">Phialophora europaea</name>
    <dbReference type="NCBI Taxonomy" id="1220924"/>
    <lineage>
        <taxon>Eukaryota</taxon>
        <taxon>Fungi</taxon>
        <taxon>Dikarya</taxon>
        <taxon>Ascomycota</taxon>
        <taxon>Pezizomycotina</taxon>
        <taxon>Eurotiomycetes</taxon>
        <taxon>Chaetothyriomycetidae</taxon>
        <taxon>Chaetothyriales</taxon>
        <taxon>Cyphellophoraceae</taxon>
        <taxon>Cyphellophora</taxon>
    </lineage>
</organism>
<proteinExistence type="predicted"/>
<dbReference type="eggNOG" id="ENOG502T79C">
    <property type="taxonomic scope" value="Eukaryota"/>
</dbReference>
<dbReference type="HOGENOM" id="CLU_1496148_0_0_1"/>
<accession>W2RQ70</accession>
<keyword evidence="3" id="KW-1185">Reference proteome</keyword>
<evidence type="ECO:0000313" key="3">
    <source>
        <dbReference type="Proteomes" id="UP000030752"/>
    </source>
</evidence>
<feature type="region of interest" description="Disordered" evidence="1">
    <location>
        <begin position="142"/>
        <end position="180"/>
    </location>
</feature>
<feature type="compositionally biased region" description="Basic residues" evidence="1">
    <location>
        <begin position="171"/>
        <end position="180"/>
    </location>
</feature>
<dbReference type="Proteomes" id="UP000030752">
    <property type="component" value="Unassembled WGS sequence"/>
</dbReference>